<dbReference type="EMBL" id="JAIZAY010000379">
    <property type="protein sequence ID" value="KAJ8018419.1"/>
    <property type="molecule type" value="Genomic_DNA"/>
</dbReference>
<evidence type="ECO:0000259" key="1">
    <source>
        <dbReference type="Pfam" id="PF17517"/>
    </source>
</evidence>
<dbReference type="OrthoDB" id="10005154at2759"/>
<accession>A0A9Q0YDL3</accession>
<evidence type="ECO:0000313" key="3">
    <source>
        <dbReference type="Proteomes" id="UP001152320"/>
    </source>
</evidence>
<gene>
    <name evidence="2" type="ORF">HOLleu_43605</name>
</gene>
<reference evidence="2" key="1">
    <citation type="submission" date="2021-10" db="EMBL/GenBank/DDBJ databases">
        <title>Tropical sea cucumber genome reveals ecological adaptation and Cuvierian tubules defense mechanism.</title>
        <authorList>
            <person name="Chen T."/>
        </authorList>
    </citation>
    <scope>NUCLEOTIDE SEQUENCE</scope>
    <source>
        <strain evidence="2">Nanhai2018</strain>
        <tissue evidence="2">Muscle</tissue>
    </source>
</reference>
<protein>
    <recommendedName>
        <fullName evidence="1">IgGFc-binding protein N-terminal domain-containing protein</fullName>
    </recommendedName>
</protein>
<name>A0A9Q0YDL3_HOLLE</name>
<feature type="domain" description="IgGFc-binding protein N-terminal" evidence="1">
    <location>
        <begin position="171"/>
        <end position="304"/>
    </location>
</feature>
<organism evidence="2 3">
    <name type="scientific">Holothuria leucospilota</name>
    <name type="common">Black long sea cucumber</name>
    <name type="synonym">Mertensiothuria leucospilota</name>
    <dbReference type="NCBI Taxonomy" id="206669"/>
    <lineage>
        <taxon>Eukaryota</taxon>
        <taxon>Metazoa</taxon>
        <taxon>Echinodermata</taxon>
        <taxon>Eleutherozoa</taxon>
        <taxon>Echinozoa</taxon>
        <taxon>Holothuroidea</taxon>
        <taxon>Aspidochirotacea</taxon>
        <taxon>Aspidochirotida</taxon>
        <taxon>Holothuriidae</taxon>
        <taxon>Holothuria</taxon>
    </lineage>
</organism>
<sequence length="345" mass="38853">MFFILLSGHCEKPICYVVDEIDPRNRHIYKRDCNHTDEIKLDKIIRYSCASDIHIGASKEIPEKFIFTFFAVNCNEPTTEIFIGTKFSDMGTSGNISFPLIDIPNKTFSLYPGSGETFEVPLTAVSSESELNQKVNTAVVIASDEEVVVYCHHRCHGSNNQRATAFRVRATVDLGTEYWVITHQSGGKSQVGVAATKDHTNISFNGVYINRTLNLNKYEIFYFGGSYDLAGTYIVADKPIFVIAGNSADTSPNPKTNHIDSFNKCLPPIKNWGRHFTLVPFPPQSQPFTAKILPSHDNCKLAYVDGTGSHNFGFIEQRRSKSFKFFNCTERKFIRGDPRSSIFKR</sequence>
<evidence type="ECO:0000313" key="2">
    <source>
        <dbReference type="EMBL" id="KAJ8018419.1"/>
    </source>
</evidence>
<dbReference type="PANTHER" id="PTHR46534:SF1">
    <property type="entry name" value="IGGFC-BINDING PROTEIN N-TERMINAL DOMAIN-CONTAINING PROTEIN"/>
    <property type="match status" value="1"/>
</dbReference>
<proteinExistence type="predicted"/>
<dbReference type="Pfam" id="PF17517">
    <property type="entry name" value="IgGFc_binding"/>
    <property type="match status" value="1"/>
</dbReference>
<dbReference type="PANTHER" id="PTHR46534">
    <property type="entry name" value="IGGFC_BINDING DOMAIN-CONTAINING PROTEIN"/>
    <property type="match status" value="1"/>
</dbReference>
<comment type="caution">
    <text evidence="2">The sequence shown here is derived from an EMBL/GenBank/DDBJ whole genome shotgun (WGS) entry which is preliminary data.</text>
</comment>
<dbReference type="Proteomes" id="UP001152320">
    <property type="component" value="Unassembled WGS sequence"/>
</dbReference>
<keyword evidence="3" id="KW-1185">Reference proteome</keyword>
<dbReference type="AlphaFoldDB" id="A0A9Q0YDL3"/>
<dbReference type="InterPro" id="IPR035234">
    <property type="entry name" value="IgGFc-bd_N"/>
</dbReference>